<accession>A0ABT1WMN4</accession>
<dbReference type="InterPro" id="IPR038763">
    <property type="entry name" value="DHH_sf"/>
</dbReference>
<dbReference type="SUPFAM" id="SSF64182">
    <property type="entry name" value="DHH phosphoesterases"/>
    <property type="match status" value="1"/>
</dbReference>
<dbReference type="PANTHER" id="PTHR47618">
    <property type="entry name" value="BIFUNCTIONAL OLIGORIBONUCLEASE AND PAP PHOSPHATASE NRNA"/>
    <property type="match status" value="1"/>
</dbReference>
<proteinExistence type="predicted"/>
<dbReference type="Pfam" id="PF01368">
    <property type="entry name" value="DHH"/>
    <property type="match status" value="1"/>
</dbReference>
<dbReference type="PANTHER" id="PTHR47618:SF1">
    <property type="entry name" value="BIFUNCTIONAL OLIGORIBONUCLEASE AND PAP PHOSPHATASE NRNA"/>
    <property type="match status" value="1"/>
</dbReference>
<reference evidence="3" key="3">
    <citation type="journal article" date="2023" name="Microbiol. Resour. Announc.">
        <title>Draft Genome Sequence of Granulicatella sp. Strain S8, Isolated from a Marine Fish, Seriola quinqueradiata.</title>
        <authorList>
            <person name="Lee M."/>
            <person name="Farooq A."/>
            <person name="Jeong J.B."/>
            <person name="Jung M.Y."/>
        </authorList>
    </citation>
    <scope>NUCLEOTIDE SEQUENCE</scope>
    <source>
        <strain evidence="3">S8</strain>
    </source>
</reference>
<protein>
    <submittedName>
        <fullName evidence="3">Bifunctional oligoribonuclease/PAP phosphatase NrnA</fullName>
    </submittedName>
</protein>
<reference evidence="3" key="1">
    <citation type="submission" date="2022-07" db="EMBL/GenBank/DDBJ databases">
        <authorList>
            <person name="Jung M.-Y."/>
            <person name="Lee M."/>
        </authorList>
    </citation>
    <scope>NUCLEOTIDE SEQUENCE</scope>
    <source>
        <strain evidence="3">S8</strain>
    </source>
</reference>
<dbReference type="RefSeq" id="WP_256944896.1">
    <property type="nucleotide sequence ID" value="NZ_JANHNZ010000003.1"/>
</dbReference>
<evidence type="ECO:0000313" key="3">
    <source>
        <dbReference type="EMBL" id="MCQ9209786.1"/>
    </source>
</evidence>
<sequence>MENKTKQFHAILNKIEDYDKILILRHQNPDPDAIGSQAGLGELLKNRYPEKSIKLAGKSFPDFHYIAEMDEISLEEFQESLLVITDTANRPRIDTPFPIKDNHPWIKIDHHPDDEPYGDISYVDTTASSASEIIAEMSILLGEDLPMTDAAAQVLYAGIVGDTGRFLYPSTTSKTFMIASKLVEYTFDHSDISNYMITRPIAVNRLAGYMYQEVKISVSGVASIVLTQEILKQFGVSDIQTSMLVSIPGTFEAVVCWGIFVEQASGYYRCRLRSKGPIINQVAKRHGGGGHPLAAGANAYSLEEIQEILQEFEELVENTSK</sequence>
<name>A0ABT1WMN4_9LACT</name>
<comment type="caution">
    <text evidence="3">The sequence shown here is derived from an EMBL/GenBank/DDBJ whole genome shotgun (WGS) entry which is preliminary data.</text>
</comment>
<dbReference type="InterPro" id="IPR003156">
    <property type="entry name" value="DHHA1_dom"/>
</dbReference>
<evidence type="ECO:0000259" key="1">
    <source>
        <dbReference type="Pfam" id="PF01368"/>
    </source>
</evidence>
<dbReference type="Gene3D" id="3.10.310.30">
    <property type="match status" value="1"/>
</dbReference>
<feature type="domain" description="DHHA1" evidence="2">
    <location>
        <begin position="230"/>
        <end position="317"/>
    </location>
</feature>
<reference evidence="3" key="2">
    <citation type="journal article" date="2023" name="Curr. Microbiol.">
        <title>Granulicatella seriolae sp. nov., a Novel Facultative Anaerobe Isolated from Yellowtail Marine Fish.</title>
        <authorList>
            <person name="Lee M."/>
            <person name="Choi Y.J."/>
            <person name="Farooq A."/>
            <person name="Jeong J.B."/>
            <person name="Jung M.Y."/>
        </authorList>
    </citation>
    <scope>NUCLEOTIDE SEQUENCE</scope>
    <source>
        <strain evidence="3">S8</strain>
    </source>
</reference>
<dbReference type="InterPro" id="IPR051319">
    <property type="entry name" value="Oligoribo/pAp-PDE_c-di-AMP_PDE"/>
</dbReference>
<dbReference type="Proteomes" id="UP001059480">
    <property type="component" value="Unassembled WGS sequence"/>
</dbReference>
<organism evidence="3 4">
    <name type="scientific">Granulicatella seriolae</name>
    <dbReference type="NCBI Taxonomy" id="2967226"/>
    <lineage>
        <taxon>Bacteria</taxon>
        <taxon>Bacillati</taxon>
        <taxon>Bacillota</taxon>
        <taxon>Bacilli</taxon>
        <taxon>Lactobacillales</taxon>
        <taxon>Carnobacteriaceae</taxon>
        <taxon>Granulicatella</taxon>
    </lineage>
</organism>
<dbReference type="Pfam" id="PF02272">
    <property type="entry name" value="DHHA1"/>
    <property type="match status" value="1"/>
</dbReference>
<dbReference type="EMBL" id="JANHNZ010000003">
    <property type="protein sequence ID" value="MCQ9209786.1"/>
    <property type="molecule type" value="Genomic_DNA"/>
</dbReference>
<evidence type="ECO:0000313" key="4">
    <source>
        <dbReference type="Proteomes" id="UP001059480"/>
    </source>
</evidence>
<gene>
    <name evidence="3" type="ORF">NPA36_04400</name>
</gene>
<feature type="domain" description="DDH" evidence="1">
    <location>
        <begin position="20"/>
        <end position="159"/>
    </location>
</feature>
<dbReference type="Gene3D" id="3.90.1640.10">
    <property type="entry name" value="inorganic pyrophosphatase (n-terminal core)"/>
    <property type="match status" value="1"/>
</dbReference>
<keyword evidence="4" id="KW-1185">Reference proteome</keyword>
<evidence type="ECO:0000259" key="2">
    <source>
        <dbReference type="Pfam" id="PF02272"/>
    </source>
</evidence>
<dbReference type="InterPro" id="IPR001667">
    <property type="entry name" value="DDH_dom"/>
</dbReference>